<evidence type="ECO:0000256" key="2">
    <source>
        <dbReference type="ARBA" id="ARBA00007575"/>
    </source>
</evidence>
<dbReference type="FunFam" id="3.30.830.10:FF:000015">
    <property type="entry name" value="Putative zinc metalloprotease"/>
    <property type="match status" value="1"/>
</dbReference>
<evidence type="ECO:0000313" key="9">
    <source>
        <dbReference type="EMBL" id="RSH90885.1"/>
    </source>
</evidence>
<evidence type="ECO:0000256" key="4">
    <source>
        <dbReference type="ARBA" id="ARBA00020167"/>
    </source>
</evidence>
<comment type="subunit">
    <text evidence="3">Monomer and homodimer; homodimerization is induced by binding of the substrate.</text>
</comment>
<dbReference type="PANTHER" id="PTHR43016">
    <property type="entry name" value="PRESEQUENCE PROTEASE"/>
    <property type="match status" value="1"/>
</dbReference>
<evidence type="ECO:0000256" key="5">
    <source>
        <dbReference type="ARBA" id="ARBA00034552"/>
    </source>
</evidence>
<comment type="subcellular location">
    <subcellularLocation>
        <location evidence="1">Mitochondrion intermembrane space</location>
    </subcellularLocation>
</comment>
<reference evidence="9 10" key="1">
    <citation type="submission" date="2018-11" db="EMBL/GenBank/DDBJ databases">
        <title>Genome sequence of Saitozyma podzolica DSM 27192.</title>
        <authorList>
            <person name="Aliyu H."/>
            <person name="Gorte O."/>
            <person name="Ochsenreither K."/>
        </authorList>
    </citation>
    <scope>NUCLEOTIDE SEQUENCE [LARGE SCALE GENOMIC DNA]</scope>
    <source>
        <strain evidence="9 10">DSM 27192</strain>
    </source>
</reference>
<evidence type="ECO:0000256" key="6">
    <source>
        <dbReference type="ARBA" id="ARBA00045897"/>
    </source>
</evidence>
<comment type="function">
    <text evidence="6">Degrades mitochondrial transit peptides after their cleavage in the intermembrane space or in the matrix, and presequence peptides; clearance of these peptides is required to keep the presequence processing machinery running. Preferentially cleaves the N-terminal side of paired basic amino acid residues. Also degrades other unstructured peptides. May function as an ATP-dependent peptidase as opposed to a metalloendopeptidase.</text>
</comment>
<keyword evidence="10" id="KW-1185">Reference proteome</keyword>
<gene>
    <name evidence="9" type="ORF">EHS25_010061</name>
</gene>
<feature type="domain" description="Peptidase M16C associated" evidence="8">
    <location>
        <begin position="531"/>
        <end position="788"/>
    </location>
</feature>
<dbReference type="PANTHER" id="PTHR43016:SF16">
    <property type="entry name" value="METALLOPROTEASE, PUTATIVE (AFU_ORTHOLOGUE AFUA_4G07610)-RELATED"/>
    <property type="match status" value="1"/>
</dbReference>
<accession>A0A427YIG6</accession>
<dbReference type="GO" id="GO:0006508">
    <property type="term" value="P:proteolysis"/>
    <property type="evidence" value="ECO:0007669"/>
    <property type="project" value="InterPro"/>
</dbReference>
<name>A0A427YIG6_9TREE</name>
<dbReference type="SMART" id="SM01264">
    <property type="entry name" value="M16C_associated"/>
    <property type="match status" value="1"/>
</dbReference>
<dbReference type="InterPro" id="IPR013578">
    <property type="entry name" value="Peptidase_M16C_assoc"/>
</dbReference>
<comment type="caution">
    <text evidence="9">The sequence shown here is derived from an EMBL/GenBank/DDBJ whole genome shotgun (WGS) entry which is preliminary data.</text>
</comment>
<dbReference type="Gene3D" id="3.30.830.10">
    <property type="entry name" value="Metalloenzyme, LuxS/M16 peptidase-like"/>
    <property type="match status" value="4"/>
</dbReference>
<dbReference type="InterPro" id="IPR007863">
    <property type="entry name" value="Peptidase_M16_C"/>
</dbReference>
<dbReference type="Proteomes" id="UP000279259">
    <property type="component" value="Unassembled WGS sequence"/>
</dbReference>
<evidence type="ECO:0000259" key="8">
    <source>
        <dbReference type="SMART" id="SM01264"/>
    </source>
</evidence>
<dbReference type="GO" id="GO:0046872">
    <property type="term" value="F:metal ion binding"/>
    <property type="evidence" value="ECO:0007669"/>
    <property type="project" value="InterPro"/>
</dbReference>
<feature type="coiled-coil region" evidence="7">
    <location>
        <begin position="534"/>
        <end position="574"/>
    </location>
</feature>
<evidence type="ECO:0000256" key="1">
    <source>
        <dbReference type="ARBA" id="ARBA00004569"/>
    </source>
</evidence>
<dbReference type="GO" id="GO:0005758">
    <property type="term" value="C:mitochondrial intermembrane space"/>
    <property type="evidence" value="ECO:0007669"/>
    <property type="project" value="UniProtKB-SubCell"/>
</dbReference>
<protein>
    <recommendedName>
        <fullName evidence="4">Presequence protease, mitochondrial</fullName>
    </recommendedName>
    <alternativeName>
        <fullName evidence="5">Pitrilysin metalloproteinase</fullName>
    </alternativeName>
</protein>
<dbReference type="OrthoDB" id="4953at2759"/>
<dbReference type="FunFam" id="3.30.830.10:FF:000031">
    <property type="entry name" value="Putative zinc metalloprotease"/>
    <property type="match status" value="1"/>
</dbReference>
<organism evidence="9 10">
    <name type="scientific">Saitozyma podzolica</name>
    <dbReference type="NCBI Taxonomy" id="1890683"/>
    <lineage>
        <taxon>Eukaryota</taxon>
        <taxon>Fungi</taxon>
        <taxon>Dikarya</taxon>
        <taxon>Basidiomycota</taxon>
        <taxon>Agaricomycotina</taxon>
        <taxon>Tremellomycetes</taxon>
        <taxon>Tremellales</taxon>
        <taxon>Trimorphomycetaceae</taxon>
        <taxon>Saitozyma</taxon>
    </lineage>
</organism>
<dbReference type="STRING" id="1890683.A0A427YIG6"/>
<evidence type="ECO:0000256" key="3">
    <source>
        <dbReference type="ARBA" id="ARBA00011853"/>
    </source>
</evidence>
<dbReference type="InterPro" id="IPR011249">
    <property type="entry name" value="Metalloenz_LuxS/M16"/>
</dbReference>
<dbReference type="InterPro" id="IPR011765">
    <property type="entry name" value="Pept_M16_N"/>
</dbReference>
<evidence type="ECO:0000256" key="7">
    <source>
        <dbReference type="SAM" id="Coils"/>
    </source>
</evidence>
<dbReference type="SUPFAM" id="SSF63411">
    <property type="entry name" value="LuxS/MPP-like metallohydrolase"/>
    <property type="match status" value="4"/>
</dbReference>
<keyword evidence="7" id="KW-0175">Coiled coil</keyword>
<dbReference type="Pfam" id="PF05193">
    <property type="entry name" value="Peptidase_M16_C"/>
    <property type="match status" value="1"/>
</dbReference>
<dbReference type="AlphaFoldDB" id="A0A427YIG6"/>
<evidence type="ECO:0000313" key="10">
    <source>
        <dbReference type="Proteomes" id="UP000279259"/>
    </source>
</evidence>
<sequence>MLSTISRLRLNARRPSFRQTLLLATPILVSALYARHPFNVSSTWTHLRGMATQSALFVSDDARDYGSFKLLQSFPIKYAPVKVAKWRSEKTGLTVVVGDHQAPVTNGHFAIASEIFDDTGRPHTLEHLIFLGSKSYPFKGVLDQLANRAGSDGTNAWTANDHTAYTISTAGSEGFLTMLPIYVDHILHPTITDAGFVTEVHHINGAGEDAGVVYSEMQARENQSGDLMALEMQRKLYPSTSAYRSETGGLMAMLRVLTAEQIREYHGKYYVPHNLCLLVDGAVPIPELFRVLNDEVEPLILQHRPSLTNGTFTPPSDWVRPFVESSTSKTLAISESTTTVVEFMEEDESMGEISLNWLGPSPTDYRTNLAVQILGDYLTLSATAPLQKAFVEIPKPYCTGISFHTEDRVNHNELSVTAWDVPTKHLEALGKMLVDKMRAIAQNEGIDMERLGLVLRMSKRKLLEYMETNVSGVLSDVVIADFLYGDLRGKDLPPAFDDLEDYAALEQWSAQDWADLLSKYYVSQPFIGVVGKPSAALSAKLDQAEKDRLAERREKLGEKKLKELEQKLQEAKTESDKPPPEGMITDFSITDPKGLSWVPVETGINNAPGQTVNSDRGEVQLHLDQDAAELPFQAHFAHVKSNFVTVSALFDTINVPPHLKPYFSILQTAIFASGVKRADGTILSHEQVVDQLNDFTVVKSAYFTFRNVFTEVMTIELKVEKGDYEKAVGWLRDLITGLVFTKERLQVIVAKQLQELPFEKRDGNKVASAWADRLGYDAAKSTSEACSLLNLLEFVPVTAKALEHSPDEVIKMLEQAKAYLLDPSIMRVSVRGDVLSLPSPRSVLAKSFLPVQPSPLAPLSTSAQTKTALGENPSKKMVLVPMPAIEGSYSLHFAKGPTGWDHPDLPALILAASVLNAAESYLWKSVRGSGLAYGASISVGAESGTVAYSVYRSPNAKLAYEEAKKILTGLADGTVELDRNIVDGARSSLTYKYARASETVMAAAGTAYLNEVLKGVGKDYNQRLLEKFPSITLHEIRSVIQRYLLPIFSSDTAIGAVTVSAGKADEVEAGFREMGFEVERKELPHLGDAEGSDEDVNTKTRLRVKQAPDVKLGILSLTLTLVTAMQRLCWEELWDCEPSSRAPTNPGPARAAFAEILPRLHPDRLFQQCTACRVSRLADLWRAQVQGDR</sequence>
<proteinExistence type="inferred from homology"/>
<dbReference type="Pfam" id="PF00675">
    <property type="entry name" value="Peptidase_M16"/>
    <property type="match status" value="1"/>
</dbReference>
<dbReference type="FunFam" id="3.30.830.10:FF:000036">
    <property type="entry name" value="Putative zinc metalloprotease"/>
    <property type="match status" value="1"/>
</dbReference>
<comment type="similarity">
    <text evidence="2">Belongs to the peptidase M16 family. PreP subfamily.</text>
</comment>
<dbReference type="EMBL" id="RSCD01000009">
    <property type="protein sequence ID" value="RSH90885.1"/>
    <property type="molecule type" value="Genomic_DNA"/>
</dbReference>